<dbReference type="PANTHER" id="PTHR43968">
    <property type="match status" value="1"/>
</dbReference>
<organism evidence="2 3">
    <name type="scientific">Methylocella tundrae</name>
    <dbReference type="NCBI Taxonomy" id="227605"/>
    <lineage>
        <taxon>Bacteria</taxon>
        <taxon>Pseudomonadati</taxon>
        <taxon>Pseudomonadota</taxon>
        <taxon>Alphaproteobacteria</taxon>
        <taxon>Hyphomicrobiales</taxon>
        <taxon>Beijerinckiaceae</taxon>
        <taxon>Methylocella</taxon>
    </lineage>
</organism>
<dbReference type="Pfam" id="PF13410">
    <property type="entry name" value="GST_C_2"/>
    <property type="match status" value="1"/>
</dbReference>
<proteinExistence type="predicted"/>
<dbReference type="GO" id="GO:0016740">
    <property type="term" value="F:transferase activity"/>
    <property type="evidence" value="ECO:0007669"/>
    <property type="project" value="UniProtKB-KW"/>
</dbReference>
<name>A0A4U8Z4R0_METTU</name>
<evidence type="ECO:0000313" key="2">
    <source>
        <dbReference type="EMBL" id="VFU10445.1"/>
    </source>
</evidence>
<dbReference type="RefSeq" id="WP_134491186.1">
    <property type="nucleotide sequence ID" value="NZ_CP139089.1"/>
</dbReference>
<dbReference type="InterPro" id="IPR004045">
    <property type="entry name" value="Glutathione_S-Trfase_N"/>
</dbReference>
<dbReference type="Pfam" id="PF13409">
    <property type="entry name" value="GST_N_2"/>
    <property type="match status" value="1"/>
</dbReference>
<dbReference type="InterPro" id="IPR050983">
    <property type="entry name" value="GST_Omega/HSP26"/>
</dbReference>
<accession>A0A4U8Z4R0</accession>
<evidence type="ECO:0000313" key="3">
    <source>
        <dbReference type="Proteomes" id="UP000294360"/>
    </source>
</evidence>
<dbReference type="PROSITE" id="PS50404">
    <property type="entry name" value="GST_NTER"/>
    <property type="match status" value="1"/>
</dbReference>
<dbReference type="Proteomes" id="UP000294360">
    <property type="component" value="Chromosome"/>
</dbReference>
<evidence type="ECO:0000259" key="1">
    <source>
        <dbReference type="PROSITE" id="PS50404"/>
    </source>
</evidence>
<dbReference type="CDD" id="cd03205">
    <property type="entry name" value="GST_C_6"/>
    <property type="match status" value="1"/>
</dbReference>
<dbReference type="GO" id="GO:0005737">
    <property type="term" value="C:cytoplasm"/>
    <property type="evidence" value="ECO:0007669"/>
    <property type="project" value="TreeGrafter"/>
</dbReference>
<dbReference type="EMBL" id="LR536450">
    <property type="protein sequence ID" value="VFU10445.1"/>
    <property type="molecule type" value="Genomic_DNA"/>
</dbReference>
<dbReference type="Gene3D" id="1.20.1050.10">
    <property type="match status" value="1"/>
</dbReference>
<protein>
    <submittedName>
        <fullName evidence="2">Glutathione S-transferase</fullName>
    </submittedName>
</protein>
<dbReference type="SUPFAM" id="SSF52833">
    <property type="entry name" value="Thioredoxin-like"/>
    <property type="match status" value="1"/>
</dbReference>
<dbReference type="AlphaFoldDB" id="A0A4U8Z4R0"/>
<dbReference type="PANTHER" id="PTHR43968:SF6">
    <property type="entry name" value="GLUTATHIONE S-TRANSFERASE OMEGA"/>
    <property type="match status" value="1"/>
</dbReference>
<feature type="domain" description="GST N-terminal" evidence="1">
    <location>
        <begin position="1"/>
        <end position="81"/>
    </location>
</feature>
<dbReference type="Gene3D" id="3.40.30.10">
    <property type="entry name" value="Glutaredoxin"/>
    <property type="match status" value="1"/>
</dbReference>
<dbReference type="SUPFAM" id="SSF47616">
    <property type="entry name" value="GST C-terminal domain-like"/>
    <property type="match status" value="1"/>
</dbReference>
<dbReference type="InterPro" id="IPR036249">
    <property type="entry name" value="Thioredoxin-like_sf"/>
</dbReference>
<dbReference type="KEGG" id="mtun:MTUNDRAET4_3558"/>
<dbReference type="InterPro" id="IPR036282">
    <property type="entry name" value="Glutathione-S-Trfase_C_sf"/>
</dbReference>
<keyword evidence="2" id="KW-0808">Transferase</keyword>
<sequence>MMILRTSAPSPFGRKVRLAAAIAGLSEKIRVVTTDANDPDSGLFDHNPLGKIPVLTLPGGATYFDSRVIVEYFDHLAGGDALIPAESKARFHALTLAALADGVLDASVLQVYEKRRREPAKQDEKWLAWQADKAARGLAAFAGAPPSGKRDVAHIGLACVLGYLDLRFEGRWRSAYPQLAAWLADFTADVPAFAATRPQ</sequence>
<gene>
    <name evidence="2" type="ORF">MTUNDRAET4_3558</name>
</gene>
<dbReference type="OrthoDB" id="9795329at2"/>
<reference evidence="2 3" key="1">
    <citation type="submission" date="2019-03" db="EMBL/GenBank/DDBJ databases">
        <authorList>
            <person name="Kox A.R. M."/>
        </authorList>
    </citation>
    <scope>NUCLEOTIDE SEQUENCE [LARGE SCALE GENOMIC DNA]</scope>
    <source>
        <strain evidence="2">MTUNDRAET4 annotated genome</strain>
    </source>
</reference>